<name>A0ABM4B8R5_HYDVU</name>
<keyword evidence="3" id="KW-1185">Reference proteome</keyword>
<dbReference type="InterPro" id="IPR029526">
    <property type="entry name" value="PGBD"/>
</dbReference>
<evidence type="ECO:0000313" key="3">
    <source>
        <dbReference type="Proteomes" id="UP001652625"/>
    </source>
</evidence>
<dbReference type="GeneID" id="136075762"/>
<protein>
    <submittedName>
        <fullName evidence="4">PiggyBac transposable element-derived protein 4-like</fullName>
    </submittedName>
</protein>
<dbReference type="InterPro" id="IPR032718">
    <property type="entry name" value="PGBD4_Znf_C"/>
</dbReference>
<evidence type="ECO:0000313" key="4">
    <source>
        <dbReference type="RefSeq" id="XP_065645271.1"/>
    </source>
</evidence>
<dbReference type="Pfam" id="PF13842">
    <property type="entry name" value="zf-Tnp_2"/>
    <property type="match status" value="1"/>
</dbReference>
<dbReference type="PANTHER" id="PTHR46599">
    <property type="entry name" value="PIGGYBAC TRANSPOSABLE ELEMENT-DERIVED PROTEIN 4"/>
    <property type="match status" value="1"/>
</dbReference>
<accession>A0ABM4B8R5</accession>
<feature type="domain" description="PiggyBac transposable element-derived protein 4 C-terminal zinc-finger" evidence="1">
    <location>
        <begin position="544"/>
        <end position="584"/>
    </location>
</feature>
<gene>
    <name evidence="4" type="primary">LOC136075762</name>
</gene>
<dbReference type="Proteomes" id="UP001652625">
    <property type="component" value="Chromosome 02"/>
</dbReference>
<dbReference type="Pfam" id="PF13843">
    <property type="entry name" value="DDE_Tnp_1_7"/>
    <property type="match status" value="1"/>
</dbReference>
<reference evidence="4" key="2">
    <citation type="submission" date="2025-08" db="UniProtKB">
        <authorList>
            <consortium name="RefSeq"/>
        </authorList>
    </citation>
    <scope>IDENTIFICATION</scope>
</reference>
<dbReference type="PANTHER" id="PTHR46599:SF3">
    <property type="entry name" value="PIGGYBAC TRANSPOSABLE ELEMENT-DERIVED PROTEIN 4"/>
    <property type="match status" value="1"/>
</dbReference>
<evidence type="ECO:0000259" key="1">
    <source>
        <dbReference type="Pfam" id="PF13842"/>
    </source>
</evidence>
<feature type="domain" description="PiggyBac transposable element-derived protein" evidence="2">
    <location>
        <begin position="121"/>
        <end position="482"/>
    </location>
</feature>
<evidence type="ECO:0000259" key="2">
    <source>
        <dbReference type="Pfam" id="PF13843"/>
    </source>
</evidence>
<reference evidence="3" key="1">
    <citation type="submission" date="2025-05" db="UniProtKB">
        <authorList>
            <consortium name="RefSeq"/>
        </authorList>
    </citation>
    <scope>NUCLEOTIDE SEQUENCE [LARGE SCALE GENOMIC DNA]</scope>
</reference>
<proteinExistence type="predicted"/>
<organism evidence="3 4">
    <name type="scientific">Hydra vulgaris</name>
    <name type="common">Hydra</name>
    <name type="synonym">Hydra attenuata</name>
    <dbReference type="NCBI Taxonomy" id="6087"/>
    <lineage>
        <taxon>Eukaryota</taxon>
        <taxon>Metazoa</taxon>
        <taxon>Cnidaria</taxon>
        <taxon>Hydrozoa</taxon>
        <taxon>Hydroidolina</taxon>
        <taxon>Anthoathecata</taxon>
        <taxon>Aplanulata</taxon>
        <taxon>Hydridae</taxon>
        <taxon>Hydra</taxon>
    </lineage>
</organism>
<sequence>MADKQFFSVQKSLTKKRIFTHEEIENYIFDKNEELSEVSEEEYSLSDVSDEENSEPEILELSLEEEMPAFVDALSSSDNSLENVFPGSYTPIWKSEPSNNGVHSFEFTGISGCNQDIVKNDPLYLFELYFTDEICEFIVNETNRYASQTINKKELSIKSRMRRWLPVTVSEVRQYIAIFLYQGVLWKPAYEMYYTTNQLFASAGIKWLLSYNKFKLIDKFIHFVDSSTLPNKYPVLSKISTVWDYLTKKLQEVYTPPQNISIDESLLLWKGRLSWKQCICSKSARFGIKTFSLCESDSGYVWKSILYTGSELTNTLSSDYRYVATKIVMFLMDSLVDQGYKLYIDSWYSSYELSSVLLLRSTDTIGTLRKNRKGLPISIHEKLKKNERKVLYEEKTNIMITHWKDKKDVYTISTCTIDGTKNVLRAGKEKLVPLVIDDYNQSMGGVDRSDQMMTSYEVERKRVKKWYKKVFTHLINLAAFNAQIICKKMGRNMTPLNFRTMLITSMIQRYGQQPKKSHSRLVANNPLRLIDRHFPSYVPASEKKINAQRRCVVCHKQKIRKDSRYECVECDVGLCAAPCFMTFHTKTEY</sequence>
<dbReference type="RefSeq" id="XP_065645271.1">
    <property type="nucleotide sequence ID" value="XM_065789199.1"/>
</dbReference>